<dbReference type="AlphaFoldDB" id="A0A1T0A1V7"/>
<dbReference type="Proteomes" id="UP000254133">
    <property type="component" value="Unassembled WGS sequence"/>
</dbReference>
<reference evidence="2 5" key="1">
    <citation type="submission" date="2018-06" db="EMBL/GenBank/DDBJ databases">
        <authorList>
            <consortium name="Pathogen Informatics"/>
            <person name="Doyle S."/>
        </authorList>
    </citation>
    <scope>NUCLEOTIDE SEQUENCE [LARGE SCALE GENOMIC DNA]</scope>
    <source>
        <strain evidence="2 5">NCTC9426</strain>
    </source>
</reference>
<reference evidence="3 6" key="2">
    <citation type="journal article" date="2022" name="BMC Microbiol.">
        <title>Whole genome sequencing of Moraxella bovis strains from North America reveals two genotypes with different genetic determinants.</title>
        <authorList>
            <person name="Wynn E.L."/>
            <person name="Hille M.M."/>
            <person name="Loy J.D."/>
            <person name="Schuller G."/>
            <person name="Kuhn K.L."/>
            <person name="Dickey A.M."/>
            <person name="Bono J.L."/>
            <person name="Clawson M.L."/>
        </authorList>
    </citation>
    <scope>NUCLEOTIDE SEQUENCE</scope>
    <source>
        <strain evidence="3">SAM102599</strain>
        <strain evidence="4 6">SAM57978</strain>
    </source>
</reference>
<keyword evidence="1" id="KW-0732">Signal</keyword>
<evidence type="ECO:0000256" key="1">
    <source>
        <dbReference type="SAM" id="SignalP"/>
    </source>
</evidence>
<evidence type="ECO:0000313" key="5">
    <source>
        <dbReference type="Proteomes" id="UP000254133"/>
    </source>
</evidence>
<name>A0A1T0A1V7_MORBO</name>
<evidence type="ECO:0000313" key="7">
    <source>
        <dbReference type="Proteomes" id="UP001163632"/>
    </source>
</evidence>
<accession>A0A1T0A1V7</accession>
<dbReference type="EMBL" id="CP087830">
    <property type="protein sequence ID" value="UZA04040.1"/>
    <property type="molecule type" value="Genomic_DNA"/>
</dbReference>
<dbReference type="EMBL" id="CP087781">
    <property type="protein sequence ID" value="UZA52510.1"/>
    <property type="molecule type" value="Genomic_DNA"/>
</dbReference>
<dbReference type="RefSeq" id="WP_078274334.1">
    <property type="nucleotide sequence ID" value="NZ_CP030241.1"/>
</dbReference>
<feature type="chain" id="PRO_5044566294" evidence="1">
    <location>
        <begin position="31"/>
        <end position="167"/>
    </location>
</feature>
<feature type="signal peptide" evidence="1">
    <location>
        <begin position="1"/>
        <end position="30"/>
    </location>
</feature>
<dbReference type="STRING" id="476.B0182_07630"/>
<proteinExistence type="predicted"/>
<evidence type="ECO:0000313" key="6">
    <source>
        <dbReference type="Proteomes" id="UP001163283"/>
    </source>
</evidence>
<organism evidence="2 5">
    <name type="scientific">Moraxella bovis</name>
    <dbReference type="NCBI Taxonomy" id="476"/>
    <lineage>
        <taxon>Bacteria</taxon>
        <taxon>Pseudomonadati</taxon>
        <taxon>Pseudomonadota</taxon>
        <taxon>Gammaproteobacteria</taxon>
        <taxon>Moraxellales</taxon>
        <taxon>Moraxellaceae</taxon>
        <taxon>Moraxella</taxon>
    </lineage>
</organism>
<dbReference type="EMBL" id="UGPZ01000003">
    <property type="protein sequence ID" value="STY93129.1"/>
    <property type="molecule type" value="Genomic_DNA"/>
</dbReference>
<dbReference type="Proteomes" id="UP001163283">
    <property type="component" value="Chromosome"/>
</dbReference>
<evidence type="ECO:0000313" key="2">
    <source>
        <dbReference type="EMBL" id="STY93129.1"/>
    </source>
</evidence>
<dbReference type="KEGG" id="mboi:DQF64_04800"/>
<evidence type="ECO:0000313" key="4">
    <source>
        <dbReference type="EMBL" id="UZA52510.1"/>
    </source>
</evidence>
<gene>
    <name evidence="3" type="ORF">LP092_04665</name>
    <name evidence="4" type="ORF">LP129_05060</name>
    <name evidence="2" type="ORF">NCTC9426_01846</name>
</gene>
<keyword evidence="7" id="KW-1185">Reference proteome</keyword>
<sequence>MGGFGVIISKKSVSVLGILAICLFSSVCFAGGDNYSVKINQIQTLTKHKHIIYLEKLSPEPSYQNTFSDCKDIKITVDYKFKESKIRQFLLYIQVLFGASSEFHQGVEQLNENIIKLNHQLTQNPNVIYETDDVEAFHPDKNNKCHFYSKTLEVYDDKEVYIQFFVR</sequence>
<dbReference type="GeneID" id="77189127"/>
<dbReference type="Proteomes" id="UP001163632">
    <property type="component" value="Chromosome"/>
</dbReference>
<evidence type="ECO:0000313" key="3">
    <source>
        <dbReference type="EMBL" id="UZA04040.1"/>
    </source>
</evidence>
<protein>
    <submittedName>
        <fullName evidence="2">Uncharacterized protein</fullName>
    </submittedName>
</protein>